<dbReference type="Pfam" id="PF00702">
    <property type="entry name" value="Hydrolase"/>
    <property type="match status" value="1"/>
</dbReference>
<dbReference type="HOGENOM" id="CLU_045011_8_0_9"/>
<sequence length="214" mass="23897">MEEPTRIILWDFDGTLAYKPGLWSGTLMKVLDMYVPDHKINISQIKPYLQKGFPWHKSDESHHHLSTPESWWLQVEGVIANAYRAVGVSQELSGELARLVHQHVILSNHVPELPQIVEQLGLNQLIWNCISSAAIGYKKPHPEAFKIALSAFNNLSSVWMVGDSLEADVFGAQKMNIPAILVHSAHSEDVKYYASTLNDVITIIEDQTGAPHAG</sequence>
<dbReference type="Gene3D" id="3.40.50.1000">
    <property type="entry name" value="HAD superfamily/HAD-like"/>
    <property type="match status" value="1"/>
</dbReference>
<dbReference type="AlphaFoldDB" id="A0A089LVG4"/>
<dbReference type="SUPFAM" id="SSF56784">
    <property type="entry name" value="HAD-like"/>
    <property type="match status" value="1"/>
</dbReference>
<organism evidence="1 2">
    <name type="scientific">Paenibacillus stellifer</name>
    <dbReference type="NCBI Taxonomy" id="169760"/>
    <lineage>
        <taxon>Bacteria</taxon>
        <taxon>Bacillati</taxon>
        <taxon>Bacillota</taxon>
        <taxon>Bacilli</taxon>
        <taxon>Bacillales</taxon>
        <taxon>Paenibacillaceae</taxon>
        <taxon>Paenibacillus</taxon>
    </lineage>
</organism>
<dbReference type="RefSeq" id="WP_038697485.1">
    <property type="nucleotide sequence ID" value="NZ_CP009286.1"/>
</dbReference>
<evidence type="ECO:0000313" key="2">
    <source>
        <dbReference type="Proteomes" id="UP000029507"/>
    </source>
</evidence>
<dbReference type="NCBIfam" id="TIGR01549">
    <property type="entry name" value="HAD-SF-IA-v1"/>
    <property type="match status" value="1"/>
</dbReference>
<dbReference type="InterPro" id="IPR051828">
    <property type="entry name" value="HAD-like_hydrolase_domain"/>
</dbReference>
<dbReference type="KEGG" id="pste:PSTEL_18900"/>
<evidence type="ECO:0000313" key="1">
    <source>
        <dbReference type="EMBL" id="AIQ64877.1"/>
    </source>
</evidence>
<gene>
    <name evidence="1" type="ORF">PSTEL_18900</name>
</gene>
<dbReference type="SFLD" id="SFLDG01129">
    <property type="entry name" value="C1.5:_HAD__Beta-PGM__Phosphata"/>
    <property type="match status" value="1"/>
</dbReference>
<dbReference type="Proteomes" id="UP000029507">
    <property type="component" value="Chromosome"/>
</dbReference>
<dbReference type="SFLD" id="SFLDS00003">
    <property type="entry name" value="Haloacid_Dehalogenase"/>
    <property type="match status" value="1"/>
</dbReference>
<dbReference type="InterPro" id="IPR006439">
    <property type="entry name" value="HAD-SF_hydro_IA"/>
</dbReference>
<proteinExistence type="predicted"/>
<evidence type="ECO:0008006" key="3">
    <source>
        <dbReference type="Google" id="ProtNLM"/>
    </source>
</evidence>
<reference evidence="1 2" key="1">
    <citation type="submission" date="2014-08" db="EMBL/GenBank/DDBJ databases">
        <title>Comparative genomics of the Paenibacillus odorifer group.</title>
        <authorList>
            <person name="den Bakker H.C."/>
            <person name="Tsai Y.-C."/>
            <person name="Martin N."/>
            <person name="Korlach J."/>
            <person name="Wiedmann M."/>
        </authorList>
    </citation>
    <scope>NUCLEOTIDE SEQUENCE [LARGE SCALE GENOMIC DNA]</scope>
    <source>
        <strain evidence="1 2">DSM 14472</strain>
    </source>
</reference>
<accession>A0A089LVG4</accession>
<protein>
    <recommendedName>
        <fullName evidence="3">HAD family hydrolase</fullName>
    </recommendedName>
</protein>
<dbReference type="PANTHER" id="PTHR46191:SF2">
    <property type="entry name" value="HALOACID DEHALOGENASE-LIKE HYDROLASE DOMAIN-CONTAINING PROTEIN 3"/>
    <property type="match status" value="1"/>
</dbReference>
<dbReference type="PANTHER" id="PTHR46191">
    <property type="match status" value="1"/>
</dbReference>
<name>A0A089LVG4_9BACL</name>
<dbReference type="STRING" id="169760.PSTEL_18900"/>
<dbReference type="InterPro" id="IPR036412">
    <property type="entry name" value="HAD-like_sf"/>
</dbReference>
<dbReference type="EMBL" id="CP009286">
    <property type="protein sequence ID" value="AIQ64877.1"/>
    <property type="molecule type" value="Genomic_DNA"/>
</dbReference>
<keyword evidence="2" id="KW-1185">Reference proteome</keyword>
<dbReference type="OrthoDB" id="9809962at2"/>
<dbReference type="InterPro" id="IPR023214">
    <property type="entry name" value="HAD_sf"/>
</dbReference>